<evidence type="ECO:0000313" key="9">
    <source>
        <dbReference type="Proteomes" id="UP000317982"/>
    </source>
</evidence>
<dbReference type="EMBL" id="VIRS01000001">
    <property type="protein sequence ID" value="TQS46978.1"/>
    <property type="molecule type" value="Genomic_DNA"/>
</dbReference>
<comment type="subcellular location">
    <subcellularLocation>
        <location evidence="1">Membrane</location>
        <topology evidence="1">Multi-pass membrane protein</topology>
    </subcellularLocation>
</comment>
<evidence type="ECO:0000256" key="4">
    <source>
        <dbReference type="ARBA" id="ARBA00023136"/>
    </source>
</evidence>
<evidence type="ECO:0000313" key="8">
    <source>
        <dbReference type="EMBL" id="TQS46978.1"/>
    </source>
</evidence>
<dbReference type="InterPro" id="IPR004841">
    <property type="entry name" value="AA-permease/SLC12A_dom"/>
</dbReference>
<dbReference type="PIRSF" id="PIRSF006060">
    <property type="entry name" value="AA_transporter"/>
    <property type="match status" value="1"/>
</dbReference>
<accession>A0A545B089</accession>
<dbReference type="Pfam" id="PF00324">
    <property type="entry name" value="AA_permease"/>
    <property type="match status" value="1"/>
</dbReference>
<dbReference type="InterPro" id="IPR050367">
    <property type="entry name" value="APC_superfamily"/>
</dbReference>
<name>A0A545B089_9ACTN</name>
<feature type="domain" description="Amino acid permease/ SLC12A" evidence="7">
    <location>
        <begin position="43"/>
        <end position="399"/>
    </location>
</feature>
<sequence length="504" mass="51846">MSRLDEASRPTHPSPRKPVVGLRTGHLVALLVIAHAPLMLLWSVMPAAWAYGKVVATPLVFLLAGLILLGYVVGYRGLGRRIRHSGGLYVQVTYGLGRVIGLGTAALVLVAYLGIAAGFYGLLARILEALVAGVFDVDLSPTAALLIGLAVIAGATRLALRTIVWIAIVVAVEQTIGVVWFDLVAISNPADGHPVSFAGLDPAWLLSGSFGVALVFAVTAFIGSEVGTSYSTELADPARSVPRATAFSYGLTTVVLVLSAWAVSIAVGPETAASATADGQLLVPGLVVKFAGIGSQSLVMDLVLTNLTLGLFVTGVVIGNAGARQLAGLARDGVLPKAFAIPRPGDQPAGPARLALPVVGGLIALSASFSTTGVIPQWLIVGAGLSIIGSLTLASAATALWFMRGEADEGGFFGWEGQVVAGVSAVFTTGGLFLYGVLRLDSVVPNAPGYASWLVPGLIVVVLLAGAGYALVLRETKPEVYAAIGQGREPRTSREPGPSRERRG</sequence>
<dbReference type="RefSeq" id="WP_142702596.1">
    <property type="nucleotide sequence ID" value="NZ_VIRS01000001.1"/>
</dbReference>
<dbReference type="Proteomes" id="UP000317982">
    <property type="component" value="Unassembled WGS sequence"/>
</dbReference>
<dbReference type="InParanoid" id="A0A545B089"/>
<feature type="compositionally biased region" description="Basic and acidic residues" evidence="5">
    <location>
        <begin position="488"/>
        <end position="504"/>
    </location>
</feature>
<organism evidence="8 9">
    <name type="scientific">Cryptosporangium phraense</name>
    <dbReference type="NCBI Taxonomy" id="2593070"/>
    <lineage>
        <taxon>Bacteria</taxon>
        <taxon>Bacillati</taxon>
        <taxon>Actinomycetota</taxon>
        <taxon>Actinomycetes</taxon>
        <taxon>Cryptosporangiales</taxon>
        <taxon>Cryptosporangiaceae</taxon>
        <taxon>Cryptosporangium</taxon>
    </lineage>
</organism>
<protein>
    <submittedName>
        <fullName evidence="8">APC family permease</fullName>
    </submittedName>
</protein>
<feature type="transmembrane region" description="Helical" evidence="6">
    <location>
        <begin position="99"/>
        <end position="123"/>
    </location>
</feature>
<dbReference type="PANTHER" id="PTHR42770">
    <property type="entry name" value="AMINO ACID TRANSPORTER-RELATED"/>
    <property type="match status" value="1"/>
</dbReference>
<feature type="transmembrane region" description="Helical" evidence="6">
    <location>
        <begin position="163"/>
        <end position="183"/>
    </location>
</feature>
<feature type="transmembrane region" description="Helical" evidence="6">
    <location>
        <begin position="303"/>
        <end position="323"/>
    </location>
</feature>
<evidence type="ECO:0000256" key="1">
    <source>
        <dbReference type="ARBA" id="ARBA00004141"/>
    </source>
</evidence>
<dbReference type="PANTHER" id="PTHR42770:SF16">
    <property type="entry name" value="AMINO ACID PERMEASE"/>
    <property type="match status" value="1"/>
</dbReference>
<dbReference type="OrthoDB" id="137613at2"/>
<evidence type="ECO:0000256" key="6">
    <source>
        <dbReference type="SAM" id="Phobius"/>
    </source>
</evidence>
<evidence type="ECO:0000256" key="5">
    <source>
        <dbReference type="SAM" id="MobiDB-lite"/>
    </source>
</evidence>
<gene>
    <name evidence="8" type="ORF">FL583_01555</name>
</gene>
<reference evidence="8 9" key="1">
    <citation type="submission" date="2019-07" db="EMBL/GenBank/DDBJ databases">
        <title>Cryptosporangium phraense sp. nov., isolated from plant litter.</title>
        <authorList>
            <person name="Suriyachadkun C."/>
        </authorList>
    </citation>
    <scope>NUCLEOTIDE SEQUENCE [LARGE SCALE GENOMIC DNA]</scope>
    <source>
        <strain evidence="8 9">A-T 5661</strain>
    </source>
</reference>
<keyword evidence="9" id="KW-1185">Reference proteome</keyword>
<comment type="caution">
    <text evidence="8">The sequence shown here is derived from an EMBL/GenBank/DDBJ whole genome shotgun (WGS) entry which is preliminary data.</text>
</comment>
<keyword evidence="2 6" id="KW-0812">Transmembrane</keyword>
<feature type="transmembrane region" description="Helical" evidence="6">
    <location>
        <begin position="54"/>
        <end position="78"/>
    </location>
</feature>
<feature type="transmembrane region" description="Helical" evidence="6">
    <location>
        <begin position="354"/>
        <end position="372"/>
    </location>
</feature>
<feature type="transmembrane region" description="Helical" evidence="6">
    <location>
        <begin position="244"/>
        <end position="267"/>
    </location>
</feature>
<feature type="transmembrane region" description="Helical" evidence="6">
    <location>
        <begin position="415"/>
        <end position="438"/>
    </location>
</feature>
<dbReference type="GO" id="GO:0016020">
    <property type="term" value="C:membrane"/>
    <property type="evidence" value="ECO:0007669"/>
    <property type="project" value="UniProtKB-SubCell"/>
</dbReference>
<dbReference type="Gene3D" id="1.20.1740.10">
    <property type="entry name" value="Amino acid/polyamine transporter I"/>
    <property type="match status" value="1"/>
</dbReference>
<dbReference type="AlphaFoldDB" id="A0A545B089"/>
<dbReference type="GO" id="GO:0055085">
    <property type="term" value="P:transmembrane transport"/>
    <property type="evidence" value="ECO:0007669"/>
    <property type="project" value="InterPro"/>
</dbReference>
<feature type="region of interest" description="Disordered" evidence="5">
    <location>
        <begin position="484"/>
        <end position="504"/>
    </location>
</feature>
<keyword evidence="4 6" id="KW-0472">Membrane</keyword>
<evidence type="ECO:0000259" key="7">
    <source>
        <dbReference type="Pfam" id="PF00324"/>
    </source>
</evidence>
<evidence type="ECO:0000256" key="2">
    <source>
        <dbReference type="ARBA" id="ARBA00022692"/>
    </source>
</evidence>
<evidence type="ECO:0000256" key="3">
    <source>
        <dbReference type="ARBA" id="ARBA00022989"/>
    </source>
</evidence>
<proteinExistence type="predicted"/>
<feature type="transmembrane region" description="Helical" evidence="6">
    <location>
        <begin position="203"/>
        <end position="223"/>
    </location>
</feature>
<feature type="transmembrane region" description="Helical" evidence="6">
    <location>
        <begin position="450"/>
        <end position="472"/>
    </location>
</feature>
<feature type="transmembrane region" description="Helical" evidence="6">
    <location>
        <begin position="20"/>
        <end position="42"/>
    </location>
</feature>
<feature type="transmembrane region" description="Helical" evidence="6">
    <location>
        <begin position="378"/>
        <end position="403"/>
    </location>
</feature>
<keyword evidence="3 6" id="KW-1133">Transmembrane helix</keyword>